<keyword evidence="2" id="KW-1185">Reference proteome</keyword>
<proteinExistence type="predicted"/>
<dbReference type="EMBL" id="JAHYIQ010000011">
    <property type="protein sequence ID" value="KAK1128120.1"/>
    <property type="molecule type" value="Genomic_DNA"/>
</dbReference>
<dbReference type="Proteomes" id="UP001177670">
    <property type="component" value="Unassembled WGS sequence"/>
</dbReference>
<dbReference type="AlphaFoldDB" id="A0AA40FZY2"/>
<sequence>MIVTDVHYYTRSVNLILINHRPFPTESTASRNVSVSRMPPRNRLNYVARGVTAVSTTGWLARALIFERLTKTTPDVFFNAEKARSAMSHRQLPRLFTFLPINFSPPETRQPLEEDATDCRGRNSKIGSLIIREIRPSLTPELDFSYNVEKFEKVALTDPLEARKFPSELKINFSFALENNLNVKLGSVLLRSLLNSWLTFTVSGDYWNALASCVRLSVLDYLRQPKAAPN</sequence>
<protein>
    <submittedName>
        <fullName evidence="1">Uncharacterized protein</fullName>
    </submittedName>
</protein>
<organism evidence="1 2">
    <name type="scientific">Melipona bicolor</name>
    <dbReference type="NCBI Taxonomy" id="60889"/>
    <lineage>
        <taxon>Eukaryota</taxon>
        <taxon>Metazoa</taxon>
        <taxon>Ecdysozoa</taxon>
        <taxon>Arthropoda</taxon>
        <taxon>Hexapoda</taxon>
        <taxon>Insecta</taxon>
        <taxon>Pterygota</taxon>
        <taxon>Neoptera</taxon>
        <taxon>Endopterygota</taxon>
        <taxon>Hymenoptera</taxon>
        <taxon>Apocrita</taxon>
        <taxon>Aculeata</taxon>
        <taxon>Apoidea</taxon>
        <taxon>Anthophila</taxon>
        <taxon>Apidae</taxon>
        <taxon>Melipona</taxon>
    </lineage>
</organism>
<comment type="caution">
    <text evidence="1">The sequence shown here is derived from an EMBL/GenBank/DDBJ whole genome shotgun (WGS) entry which is preliminary data.</text>
</comment>
<evidence type="ECO:0000313" key="1">
    <source>
        <dbReference type="EMBL" id="KAK1128120.1"/>
    </source>
</evidence>
<accession>A0AA40FZY2</accession>
<reference evidence="1" key="1">
    <citation type="submission" date="2021-10" db="EMBL/GenBank/DDBJ databases">
        <title>Melipona bicolor Genome sequencing and assembly.</title>
        <authorList>
            <person name="Araujo N.S."/>
            <person name="Arias M.C."/>
        </authorList>
    </citation>
    <scope>NUCLEOTIDE SEQUENCE</scope>
    <source>
        <strain evidence="1">USP_2M_L1-L4_2017</strain>
        <tissue evidence="1">Whole body</tissue>
    </source>
</reference>
<gene>
    <name evidence="1" type="ORF">K0M31_003605</name>
</gene>
<name>A0AA40FZY2_9HYME</name>
<evidence type="ECO:0000313" key="2">
    <source>
        <dbReference type="Proteomes" id="UP001177670"/>
    </source>
</evidence>